<dbReference type="EMBL" id="BDQC01000166">
    <property type="protein sequence ID" value="GBH22573.1"/>
    <property type="molecule type" value="Genomic_RNA"/>
</dbReference>
<sequence>MLYSDPHYYDPDGNKQRLFQGVKRVLFVPEAGHDAPGFLITKGTATEEASVAHVNYWADKTSVNAASRHMRYMRPDLCMHPRPSTDEWIARRTITAATPVATLNANRNDEITAVRRVIAKALIKVPVGYREGSVDGLDYSETHKALKSVWPQLAAMGWRRANAGEGYYKPGCISLAFLYTAASAKSRDVYTLVRTQAEIYDHQISYTYYHTLQFCAYSPVTRLFVYNYNMNGQPSSFSNGADTVDGVTYGIRTGSGNAYPPYSRFRDNRRSLFGAADDIELADVDPLCMWSKLTGEYDSVDLASSNTGYSADTPKADPSLYGTALRIYGFDEAVESIRVRIASYTVAQADYDPNCWVVTYRRAPVMSFAINTQKMYENMIDFTTNVKPDPDAIAFAEGLQQMDGYAIHATYFTPQPVSQNVLYRTRIYNDIKKAGKLGELDRVLGADEDGANITLNTMNKKVNKVISKYLKIGVFAVPVKNNEIDIPRGPIGDLVIVSESLRASDVGHIPALGGFTPCLVPPGATTADPTTWVAITWAEAEEKIDDGFIPSEYRAVTDVNGAVTGYSVQSLSIETRGALNSSGYMTEEIDASAVDPAYNLLPEEDLHSLSPYEHMDTIYPLPITSSEGLTNSARTFAFVGTEGYDDIVQVAARAIYA</sequence>
<evidence type="ECO:0000313" key="1">
    <source>
        <dbReference type="EMBL" id="GBH22573.1"/>
    </source>
</evidence>
<proteinExistence type="predicted"/>
<protein>
    <submittedName>
        <fullName evidence="1">Uncharacterized protein</fullName>
    </submittedName>
</protein>
<comment type="caution">
    <text evidence="1">The sequence shown here is derived from an EMBL/GenBank/DDBJ whole genome shotgun (WGS) entry which is preliminary data.</text>
</comment>
<reference evidence="1" key="1">
    <citation type="submission" date="2017-04" db="EMBL/GenBank/DDBJ databases">
        <title>Unveiling RNA virosphere associated with marine microorganisms.</title>
        <authorList>
            <person name="Urayama S."/>
            <person name="Takaki Y."/>
            <person name="Nishi S."/>
            <person name="Yoshida Y."/>
            <person name="Deguchi S."/>
            <person name="Takai K."/>
            <person name="Nunoura T."/>
        </authorList>
    </citation>
    <scope>NUCLEOTIDE SEQUENCE</scope>
</reference>
<dbReference type="AlphaFoldDB" id="A0A2V0RB38"/>
<organism evidence="1">
    <name type="scientific">viral metagenome</name>
    <dbReference type="NCBI Taxonomy" id="1070528"/>
    <lineage>
        <taxon>unclassified sequences</taxon>
        <taxon>metagenomes</taxon>
        <taxon>organismal metagenomes</taxon>
    </lineage>
</organism>
<name>A0A2V0RB38_9ZZZZ</name>
<accession>A0A2V0RB38</accession>